<evidence type="ECO:0000256" key="24">
    <source>
        <dbReference type="SAM" id="Phobius"/>
    </source>
</evidence>
<dbReference type="OrthoDB" id="9799199at2"/>
<comment type="pathway">
    <text evidence="3">Phospholipid metabolism; CDP-diacylglycerol biosynthesis; CDP-diacylglycerol from sn-glycerol 3-phosphate: step 3/3.</text>
</comment>
<reference evidence="26" key="1">
    <citation type="submission" date="2018-11" db="EMBL/GenBank/DDBJ databases">
        <title>Complete genome sequence of Paenibacillus sp. ML311-T8.</title>
        <authorList>
            <person name="Nam Y.-D."/>
            <person name="Kang J."/>
            <person name="Chung W.-H."/>
            <person name="Park Y.S."/>
        </authorList>
    </citation>
    <scope>NUCLEOTIDE SEQUENCE [LARGE SCALE GENOMIC DNA]</scope>
    <source>
        <strain evidence="26">ML311-T8</strain>
    </source>
</reference>
<keyword evidence="14" id="KW-0443">Lipid metabolism</keyword>
<evidence type="ECO:0000256" key="9">
    <source>
        <dbReference type="ARBA" id="ARBA00022516"/>
    </source>
</evidence>
<evidence type="ECO:0000256" key="5">
    <source>
        <dbReference type="ARBA" id="ARBA00010185"/>
    </source>
</evidence>
<evidence type="ECO:0000256" key="2">
    <source>
        <dbReference type="ARBA" id="ARBA00004651"/>
    </source>
</evidence>
<feature type="transmembrane region" description="Helical" evidence="24">
    <location>
        <begin position="82"/>
        <end position="99"/>
    </location>
</feature>
<evidence type="ECO:0000256" key="6">
    <source>
        <dbReference type="ARBA" id="ARBA00012487"/>
    </source>
</evidence>
<organism evidence="25 26">
    <name type="scientific">Paenibacillus psychroresistens</name>
    <dbReference type="NCBI Taxonomy" id="1778678"/>
    <lineage>
        <taxon>Bacteria</taxon>
        <taxon>Bacillati</taxon>
        <taxon>Bacillota</taxon>
        <taxon>Bacilli</taxon>
        <taxon>Bacillales</taxon>
        <taxon>Paenibacillaceae</taxon>
        <taxon>Paenibacillus</taxon>
    </lineage>
</organism>
<dbReference type="AlphaFoldDB" id="A0A6B8RKI7"/>
<comment type="subcellular location">
    <subcellularLocation>
        <location evidence="2">Cell membrane</location>
        <topology evidence="2">Multi-pass membrane protein</topology>
    </subcellularLocation>
</comment>
<evidence type="ECO:0000256" key="14">
    <source>
        <dbReference type="ARBA" id="ARBA00023098"/>
    </source>
</evidence>
<dbReference type="Proteomes" id="UP000426246">
    <property type="component" value="Chromosome"/>
</dbReference>
<comment type="catalytic activity">
    <reaction evidence="1">
        <text>a 1,2-diacyl-sn-glycero-3-phosphate + CTP + H(+) = a CDP-1,2-diacyl-sn-glycerol + diphosphate</text>
        <dbReference type="Rhea" id="RHEA:16229"/>
        <dbReference type="ChEBI" id="CHEBI:15378"/>
        <dbReference type="ChEBI" id="CHEBI:33019"/>
        <dbReference type="ChEBI" id="CHEBI:37563"/>
        <dbReference type="ChEBI" id="CHEBI:58332"/>
        <dbReference type="ChEBI" id="CHEBI:58608"/>
        <dbReference type="EC" id="2.7.7.41"/>
    </reaction>
</comment>
<keyword evidence="15 24" id="KW-0472">Membrane</keyword>
<comment type="similarity">
    <text evidence="5">Belongs to the CDS family.</text>
</comment>
<evidence type="ECO:0000256" key="11">
    <source>
        <dbReference type="ARBA" id="ARBA00022692"/>
    </source>
</evidence>
<evidence type="ECO:0000313" key="26">
    <source>
        <dbReference type="Proteomes" id="UP000426246"/>
    </source>
</evidence>
<dbReference type="GO" id="GO:0005886">
    <property type="term" value="C:plasma membrane"/>
    <property type="evidence" value="ECO:0007669"/>
    <property type="project" value="UniProtKB-SubCell"/>
</dbReference>
<dbReference type="Pfam" id="PF01148">
    <property type="entry name" value="CTP_transf_1"/>
    <property type="match status" value="1"/>
</dbReference>
<keyword evidence="26" id="KW-1185">Reference proteome</keyword>
<evidence type="ECO:0000256" key="19">
    <source>
        <dbReference type="ARBA" id="ARBA00031825"/>
    </source>
</evidence>
<accession>A0A6B8RKI7</accession>
<evidence type="ECO:0000256" key="4">
    <source>
        <dbReference type="ARBA" id="ARBA00005189"/>
    </source>
</evidence>
<evidence type="ECO:0000256" key="16">
    <source>
        <dbReference type="ARBA" id="ARBA00023209"/>
    </source>
</evidence>
<feature type="transmembrane region" description="Helical" evidence="24">
    <location>
        <begin position="6"/>
        <end position="31"/>
    </location>
</feature>
<evidence type="ECO:0000256" key="12">
    <source>
        <dbReference type="ARBA" id="ARBA00022695"/>
    </source>
</evidence>
<keyword evidence="17" id="KW-1208">Phospholipid metabolism</keyword>
<keyword evidence="11 24" id="KW-0812">Transmembrane</keyword>
<feature type="transmembrane region" description="Helical" evidence="24">
    <location>
        <begin position="52"/>
        <end position="70"/>
    </location>
</feature>
<evidence type="ECO:0000256" key="20">
    <source>
        <dbReference type="ARBA" id="ARBA00032253"/>
    </source>
</evidence>
<name>A0A6B8RKI7_9BACL</name>
<keyword evidence="16" id="KW-0594">Phospholipid biosynthesis</keyword>
<evidence type="ECO:0000256" key="1">
    <source>
        <dbReference type="ARBA" id="ARBA00001698"/>
    </source>
</evidence>
<dbReference type="PANTHER" id="PTHR46382:SF1">
    <property type="entry name" value="PHOSPHATIDATE CYTIDYLYLTRANSFERASE"/>
    <property type="match status" value="1"/>
</dbReference>
<keyword evidence="10 25" id="KW-0808">Transferase</keyword>
<feature type="transmembrane region" description="Helical" evidence="24">
    <location>
        <begin position="175"/>
        <end position="193"/>
    </location>
</feature>
<evidence type="ECO:0000256" key="13">
    <source>
        <dbReference type="ARBA" id="ARBA00022989"/>
    </source>
</evidence>
<keyword evidence="12 25" id="KW-0548">Nucleotidyltransferase</keyword>
<dbReference type="GO" id="GO:0004605">
    <property type="term" value="F:phosphatidate cytidylyltransferase activity"/>
    <property type="evidence" value="ECO:0007669"/>
    <property type="project" value="UniProtKB-EC"/>
</dbReference>
<dbReference type="KEGG" id="ppsc:EHS13_15940"/>
<evidence type="ECO:0000256" key="15">
    <source>
        <dbReference type="ARBA" id="ARBA00023136"/>
    </source>
</evidence>
<evidence type="ECO:0000256" key="10">
    <source>
        <dbReference type="ARBA" id="ARBA00022679"/>
    </source>
</evidence>
<evidence type="ECO:0000256" key="22">
    <source>
        <dbReference type="ARBA" id="ARBA00032743"/>
    </source>
</evidence>
<evidence type="ECO:0000256" key="21">
    <source>
        <dbReference type="ARBA" id="ARBA00032396"/>
    </source>
</evidence>
<evidence type="ECO:0000256" key="8">
    <source>
        <dbReference type="ARBA" id="ARBA00022475"/>
    </source>
</evidence>
<dbReference type="GO" id="GO:0016024">
    <property type="term" value="P:CDP-diacylglycerol biosynthetic process"/>
    <property type="evidence" value="ECO:0007669"/>
    <property type="project" value="TreeGrafter"/>
</dbReference>
<dbReference type="EMBL" id="CP034235">
    <property type="protein sequence ID" value="QGQ96264.1"/>
    <property type="molecule type" value="Genomic_DNA"/>
</dbReference>
<protein>
    <recommendedName>
        <fullName evidence="7">Phosphatidate cytidylyltransferase</fullName>
        <ecNumber evidence="6">2.7.7.41</ecNumber>
    </recommendedName>
    <alternativeName>
        <fullName evidence="20">CDP-DAG synthase</fullName>
    </alternativeName>
    <alternativeName>
        <fullName evidence="22">CDP-DG synthase</fullName>
    </alternativeName>
    <alternativeName>
        <fullName evidence="18">CDP-diacylglycerol synthase</fullName>
    </alternativeName>
    <alternativeName>
        <fullName evidence="21">CDP-diglyceride pyrophosphorylase</fullName>
    </alternativeName>
    <alternativeName>
        <fullName evidence="23">CDP-diglyceride synthase</fullName>
    </alternativeName>
    <alternativeName>
        <fullName evidence="19">CTP:phosphatidate cytidylyltransferase</fullName>
    </alternativeName>
</protein>
<sequence length="266" mass="29454">MKQRLVTGLIAGVFFLGVLILGGYLFTALIMGLAVIGFDEYMRMLKLKESRILYLLGLIGVIIIGVPWHQFGIEQILSWEKIIWMFMLLFLFTTVVTKNKVSLNQAGLVFIGIVYLGLGFHYIMETRLLDSNGLFWTSLVLIGIWSADSGAYFGGVLFGKHLLWPAISPKKTYEGAVGGIILAVIVSLIFSYFKPELLSIRDAIILGVVIAIIGQVGDFIQSAYKRTYGIKDTGALLPGHGGVLDRVDSWLIVFPFVHFLGLIPHL</sequence>
<evidence type="ECO:0000256" key="7">
    <source>
        <dbReference type="ARBA" id="ARBA00019373"/>
    </source>
</evidence>
<feature type="transmembrane region" description="Helical" evidence="24">
    <location>
        <begin position="106"/>
        <end position="124"/>
    </location>
</feature>
<evidence type="ECO:0000256" key="23">
    <source>
        <dbReference type="ARBA" id="ARBA00033406"/>
    </source>
</evidence>
<dbReference type="PANTHER" id="PTHR46382">
    <property type="entry name" value="PHOSPHATIDATE CYTIDYLYLTRANSFERASE"/>
    <property type="match status" value="1"/>
</dbReference>
<dbReference type="EC" id="2.7.7.41" evidence="6"/>
<keyword evidence="13 24" id="KW-1133">Transmembrane helix</keyword>
<evidence type="ECO:0000313" key="25">
    <source>
        <dbReference type="EMBL" id="QGQ96264.1"/>
    </source>
</evidence>
<keyword evidence="9" id="KW-0444">Lipid biosynthesis</keyword>
<feature type="transmembrane region" description="Helical" evidence="24">
    <location>
        <begin position="199"/>
        <end position="220"/>
    </location>
</feature>
<feature type="transmembrane region" description="Helical" evidence="24">
    <location>
        <begin position="136"/>
        <end position="163"/>
    </location>
</feature>
<keyword evidence="8" id="KW-1003">Cell membrane</keyword>
<gene>
    <name evidence="25" type="ORF">EHS13_15940</name>
</gene>
<evidence type="ECO:0000256" key="3">
    <source>
        <dbReference type="ARBA" id="ARBA00005119"/>
    </source>
</evidence>
<evidence type="ECO:0000256" key="17">
    <source>
        <dbReference type="ARBA" id="ARBA00023264"/>
    </source>
</evidence>
<evidence type="ECO:0000256" key="18">
    <source>
        <dbReference type="ARBA" id="ARBA00029893"/>
    </source>
</evidence>
<comment type="pathway">
    <text evidence="4">Lipid metabolism.</text>
</comment>
<proteinExistence type="inferred from homology"/>